<evidence type="ECO:0000256" key="2">
    <source>
        <dbReference type="ARBA" id="ARBA00022692"/>
    </source>
</evidence>
<accession>A0ABQ8TAX8</accession>
<keyword evidence="4 5" id="KW-0472">Membrane</keyword>
<feature type="transmembrane region" description="Helical" evidence="5">
    <location>
        <begin position="392"/>
        <end position="416"/>
    </location>
</feature>
<comment type="subcellular location">
    <subcellularLocation>
        <location evidence="1">Membrane</location>
        <topology evidence="1">Multi-pass membrane protein</topology>
    </subcellularLocation>
</comment>
<feature type="transmembrane region" description="Helical" evidence="5">
    <location>
        <begin position="154"/>
        <end position="172"/>
    </location>
</feature>
<proteinExistence type="predicted"/>
<evidence type="ECO:0000256" key="1">
    <source>
        <dbReference type="ARBA" id="ARBA00004141"/>
    </source>
</evidence>
<organism evidence="7 8">
    <name type="scientific">Periplaneta americana</name>
    <name type="common">American cockroach</name>
    <name type="synonym">Blatta americana</name>
    <dbReference type="NCBI Taxonomy" id="6978"/>
    <lineage>
        <taxon>Eukaryota</taxon>
        <taxon>Metazoa</taxon>
        <taxon>Ecdysozoa</taxon>
        <taxon>Arthropoda</taxon>
        <taxon>Hexapoda</taxon>
        <taxon>Insecta</taxon>
        <taxon>Pterygota</taxon>
        <taxon>Neoptera</taxon>
        <taxon>Polyneoptera</taxon>
        <taxon>Dictyoptera</taxon>
        <taxon>Blattodea</taxon>
        <taxon>Blattoidea</taxon>
        <taxon>Blattidae</taxon>
        <taxon>Blattinae</taxon>
        <taxon>Periplaneta</taxon>
    </lineage>
</organism>
<keyword evidence="3 5" id="KW-1133">Transmembrane helix</keyword>
<dbReference type="PRINTS" id="PR00171">
    <property type="entry name" value="SUGRTRNSPORT"/>
</dbReference>
<dbReference type="PROSITE" id="PS50850">
    <property type="entry name" value="MFS"/>
    <property type="match status" value="1"/>
</dbReference>
<evidence type="ECO:0000256" key="3">
    <source>
        <dbReference type="ARBA" id="ARBA00022989"/>
    </source>
</evidence>
<evidence type="ECO:0000259" key="6">
    <source>
        <dbReference type="PROSITE" id="PS50850"/>
    </source>
</evidence>
<evidence type="ECO:0000313" key="7">
    <source>
        <dbReference type="EMBL" id="KAJ4442967.1"/>
    </source>
</evidence>
<evidence type="ECO:0000256" key="4">
    <source>
        <dbReference type="ARBA" id="ARBA00023136"/>
    </source>
</evidence>
<dbReference type="EMBL" id="JAJSOF020000013">
    <property type="protein sequence ID" value="KAJ4442967.1"/>
    <property type="molecule type" value="Genomic_DNA"/>
</dbReference>
<dbReference type="Gene3D" id="1.20.1250.20">
    <property type="entry name" value="MFS general substrate transporter like domains"/>
    <property type="match status" value="1"/>
</dbReference>
<comment type="caution">
    <text evidence="7">The sequence shown here is derived from an EMBL/GenBank/DDBJ whole genome shotgun (WGS) entry which is preliminary data.</text>
</comment>
<dbReference type="InterPro" id="IPR036259">
    <property type="entry name" value="MFS_trans_sf"/>
</dbReference>
<dbReference type="InterPro" id="IPR005828">
    <property type="entry name" value="MFS_sugar_transport-like"/>
</dbReference>
<gene>
    <name evidence="7" type="ORF">ANN_04614</name>
</gene>
<protein>
    <recommendedName>
        <fullName evidence="6">Major facilitator superfamily (MFS) profile domain-containing protein</fullName>
    </recommendedName>
</protein>
<keyword evidence="8" id="KW-1185">Reference proteome</keyword>
<dbReference type="InterPro" id="IPR003663">
    <property type="entry name" value="Sugar/inositol_transpt"/>
</dbReference>
<evidence type="ECO:0000313" key="8">
    <source>
        <dbReference type="Proteomes" id="UP001148838"/>
    </source>
</evidence>
<dbReference type="Proteomes" id="UP001148838">
    <property type="component" value="Unassembled WGS sequence"/>
</dbReference>
<dbReference type="InterPro" id="IPR050549">
    <property type="entry name" value="MFS_Trehalose_Transporter"/>
</dbReference>
<evidence type="ECO:0000256" key="5">
    <source>
        <dbReference type="SAM" id="Phobius"/>
    </source>
</evidence>
<feature type="transmembrane region" description="Helical" evidence="5">
    <location>
        <begin position="327"/>
        <end position="346"/>
    </location>
</feature>
<feature type="transmembrane region" description="Helical" evidence="5">
    <location>
        <begin position="207"/>
        <end position="228"/>
    </location>
</feature>
<reference evidence="7 8" key="1">
    <citation type="journal article" date="2022" name="Allergy">
        <title>Genome assembly and annotation of Periplaneta americana reveal a comprehensive cockroach allergen profile.</title>
        <authorList>
            <person name="Wang L."/>
            <person name="Xiong Q."/>
            <person name="Saelim N."/>
            <person name="Wang L."/>
            <person name="Nong W."/>
            <person name="Wan A.T."/>
            <person name="Shi M."/>
            <person name="Liu X."/>
            <person name="Cao Q."/>
            <person name="Hui J.H.L."/>
            <person name="Sookrung N."/>
            <person name="Leung T.F."/>
            <person name="Tungtrongchitr A."/>
            <person name="Tsui S.K.W."/>
        </authorList>
    </citation>
    <scope>NUCLEOTIDE SEQUENCE [LARGE SCALE GENOMIC DNA]</scope>
    <source>
        <strain evidence="7">PWHHKU_190912</strain>
    </source>
</reference>
<name>A0ABQ8TAX8_PERAM</name>
<feature type="transmembrane region" description="Helical" evidence="5">
    <location>
        <begin position="127"/>
        <end position="148"/>
    </location>
</feature>
<sequence length="515" mass="56282">MISGSSTESYPEFAHIGLRENPGKNLNQPSVVKTGQPRHKIMGGQLVLSNCEQTQSVNVLYLSTGLTIGWPSPTLPVLREDESILGGRTITVDEESWLGSLPYLGGLVATPFHSYINQNFGRKSTGYFTALSFALGWLCISFGNGIAIFCIGRFILGMGLSGTAVIGTLYIGETSQDDMRGRLGVIRGVLKHTGIILVYVIGTYLSVMNTALVCASFILVFLLSFFFMPESPMFLLEKGKTKETLDSYVWLRGGDTQFAEQEVTKLSAVVDSEKAGKKPSLREILSVKGTRKALIITAVLSITQQFGGLNVVYSYCASIIELTGGDVPPHIASFIASFAGLAGSVLTCFTSDRLGRKFFLISTNALMAILLVLLGVYSYLKSLGIDVSSAGLLPVICISLYCGLAIAGPFNIYYVVLSEIFRPEARGLGMIVANNDDSAEGAQIRWSDMGHWLRRNCLLKNALEGMVNGRRVRSRRRHQMIDDIKIYGSYAETRRRRKLGKIGERWVCSERPALG</sequence>
<dbReference type="InterPro" id="IPR020846">
    <property type="entry name" value="MFS_dom"/>
</dbReference>
<dbReference type="SUPFAM" id="SSF103473">
    <property type="entry name" value="MFS general substrate transporter"/>
    <property type="match status" value="1"/>
</dbReference>
<dbReference type="PANTHER" id="PTHR48021">
    <property type="match status" value="1"/>
</dbReference>
<dbReference type="Pfam" id="PF00083">
    <property type="entry name" value="Sugar_tr"/>
    <property type="match status" value="1"/>
</dbReference>
<dbReference type="PANTHER" id="PTHR48021:SF1">
    <property type="entry name" value="GH07001P-RELATED"/>
    <property type="match status" value="1"/>
</dbReference>
<feature type="transmembrane region" description="Helical" evidence="5">
    <location>
        <begin position="358"/>
        <end position="380"/>
    </location>
</feature>
<keyword evidence="2 5" id="KW-0812">Transmembrane</keyword>
<feature type="domain" description="Major facilitator superfamily (MFS) profile" evidence="6">
    <location>
        <begin position="53"/>
        <end position="515"/>
    </location>
</feature>